<dbReference type="GO" id="GO:0006281">
    <property type="term" value="P:DNA repair"/>
    <property type="evidence" value="ECO:0007669"/>
    <property type="project" value="UniProtKB-UniRule"/>
</dbReference>
<dbReference type="EMBL" id="LWDF02000551">
    <property type="protein sequence ID" value="KAE8244960.1"/>
    <property type="molecule type" value="Genomic_DNA"/>
</dbReference>
<comment type="caution">
    <text evidence="6">The sequence shown here is derived from an EMBL/GenBank/DDBJ whole genome shotgun (WGS) entry which is preliminary data.</text>
</comment>
<evidence type="ECO:0000313" key="7">
    <source>
        <dbReference type="Proteomes" id="UP000077521"/>
    </source>
</evidence>
<evidence type="ECO:0000256" key="2">
    <source>
        <dbReference type="PROSITE-ProRule" id="PRU00376"/>
    </source>
</evidence>
<keyword evidence="3" id="KW-0234">DNA repair</keyword>
<dbReference type="GO" id="GO:0006355">
    <property type="term" value="P:regulation of DNA-templated transcription"/>
    <property type="evidence" value="ECO:0007669"/>
    <property type="project" value="InterPro"/>
</dbReference>
<dbReference type="InterPro" id="IPR055129">
    <property type="entry name" value="YEATS_dom"/>
</dbReference>
<dbReference type="Proteomes" id="UP000077521">
    <property type="component" value="Unassembled WGS sequence"/>
</dbReference>
<evidence type="ECO:0000259" key="5">
    <source>
        <dbReference type="PROSITE" id="PS51037"/>
    </source>
</evidence>
<feature type="domain" description="YEATS" evidence="5">
    <location>
        <begin position="6"/>
        <end position="228"/>
    </location>
</feature>
<keyword evidence="3" id="KW-0156">Chromatin regulator</keyword>
<name>A0A177TQG9_9BASI</name>
<dbReference type="Gene3D" id="2.60.40.1970">
    <property type="entry name" value="YEATS domain"/>
    <property type="match status" value="1"/>
</dbReference>
<reference evidence="6" key="2">
    <citation type="journal article" date="2019" name="IMA Fungus">
        <title>Genome sequencing and comparison of five Tilletia species to identify candidate genes for the detection of regulated species infecting wheat.</title>
        <authorList>
            <person name="Nguyen H.D.T."/>
            <person name="Sultana T."/>
            <person name="Kesanakurti P."/>
            <person name="Hambleton S."/>
        </authorList>
    </citation>
    <scope>NUCLEOTIDE SEQUENCE</scope>
    <source>
        <strain evidence="6">DAOMC 236416</strain>
    </source>
</reference>
<dbReference type="PROSITE" id="PS51037">
    <property type="entry name" value="YEATS"/>
    <property type="match status" value="1"/>
</dbReference>
<dbReference type="Pfam" id="PF03366">
    <property type="entry name" value="YEATS"/>
    <property type="match status" value="1"/>
</dbReference>
<evidence type="ECO:0000313" key="6">
    <source>
        <dbReference type="EMBL" id="KAE8244960.1"/>
    </source>
</evidence>
<keyword evidence="3" id="KW-0805">Transcription regulation</keyword>
<dbReference type="GO" id="GO:0005737">
    <property type="term" value="C:cytoplasm"/>
    <property type="evidence" value="ECO:0007669"/>
    <property type="project" value="UniProtKB-SubCell"/>
</dbReference>
<keyword evidence="3" id="KW-0010">Activator</keyword>
<gene>
    <name evidence="3" type="primary">YAF9</name>
    <name evidence="6" type="ORF">A4X13_0g6152</name>
</gene>
<dbReference type="OrthoDB" id="16041at2759"/>
<evidence type="ECO:0000256" key="4">
    <source>
        <dbReference type="SAM" id="MobiDB-lite"/>
    </source>
</evidence>
<comment type="domain">
    <text evidence="3">The coiled-coil domain is required for assembly into the NuA4 complex.</text>
</comment>
<feature type="compositionally biased region" description="Acidic residues" evidence="4">
    <location>
        <begin position="276"/>
        <end position="285"/>
    </location>
</feature>
<evidence type="ECO:0000256" key="1">
    <source>
        <dbReference type="ARBA" id="ARBA00023242"/>
    </source>
</evidence>
<protein>
    <recommendedName>
        <fullName evidence="3">Protein AF-9 homolog</fullName>
    </recommendedName>
</protein>
<keyword evidence="3" id="KW-0227">DNA damage</keyword>
<comment type="similarity">
    <text evidence="3">Belongs to the YAF9 family.</text>
</comment>
<dbReference type="PANTHER" id="PTHR23195">
    <property type="entry name" value="YEATS DOMAIN"/>
    <property type="match status" value="1"/>
</dbReference>
<dbReference type="InterPro" id="IPR005033">
    <property type="entry name" value="YEATS"/>
</dbReference>
<evidence type="ECO:0000256" key="3">
    <source>
        <dbReference type="RuleBase" id="RU367117"/>
    </source>
</evidence>
<dbReference type="AlphaFoldDB" id="A0A177TQG9"/>
<proteinExistence type="inferred from homology"/>
<sequence length="380" mass="41671">MASNKRVKGFAVSRAIIVGSTSTPLSEVERIVAPPDHTHRWTVAVRSPACHGLPSIIVAQDGTVSTSGVGDTSGSGLGGGSVHTRAKDDQLDFHKMVGGKDDLSYMIKRVQFKLHDTYQQPTRNIDKPPFQVTETGWGEFEIVIKIYFVSESGEKPITLYHHLKLHPWLPPAVKPPSSKKEEDLATLAAQQAKELTALRPPPVVHSWQYEDIVFPEPTEAFYEILLANPPTQLPLLSADAYAEPDTYEKWVRSILKANATPPPSKKSKTNPSDPEPAADDSPEADIAERTRVLSNVLTLSTHSIVGQHPHPLHAPTGTPLPGLSQEAIQAEAYRLDVARNAALAELERERSALIAAEKKARELKKKLEEMAKKEKELADS</sequence>
<feature type="region of interest" description="Disordered" evidence="4">
    <location>
        <begin position="258"/>
        <end position="285"/>
    </location>
</feature>
<comment type="subunit">
    <text evidence="3">Component of the SWR1 chromatin-remodeling complex and of the NuA4 histone acetyltransferase complex.</text>
</comment>
<dbReference type="InterPro" id="IPR038704">
    <property type="entry name" value="YEAST_sf"/>
</dbReference>
<dbReference type="GO" id="GO:0006325">
    <property type="term" value="P:chromatin organization"/>
    <property type="evidence" value="ECO:0007669"/>
    <property type="project" value="UniProtKB-KW"/>
</dbReference>
<reference evidence="6" key="1">
    <citation type="submission" date="2016-04" db="EMBL/GenBank/DDBJ databases">
        <authorList>
            <person name="Nguyen H.D."/>
            <person name="Samba Siva P."/>
            <person name="Cullis J."/>
            <person name="Levesque C.A."/>
            <person name="Hambleton S."/>
        </authorList>
    </citation>
    <scope>NUCLEOTIDE SEQUENCE</scope>
    <source>
        <strain evidence="6">DAOMC 236416</strain>
    </source>
</reference>
<keyword evidence="3" id="KW-0963">Cytoplasm</keyword>
<dbReference type="GO" id="GO:0000812">
    <property type="term" value="C:Swr1 complex"/>
    <property type="evidence" value="ECO:0007669"/>
    <property type="project" value="UniProtKB-UniRule"/>
</dbReference>
<keyword evidence="3" id="KW-0175">Coiled coil</keyword>
<keyword evidence="7" id="KW-1185">Reference proteome</keyword>
<feature type="coiled-coil region" evidence="3">
    <location>
        <begin position="339"/>
        <end position="380"/>
    </location>
</feature>
<comment type="subcellular location">
    <subcellularLocation>
        <location evidence="3">Nucleus</location>
    </subcellularLocation>
    <subcellularLocation>
        <location evidence="3">Cytoplasm</location>
    </subcellularLocation>
</comment>
<keyword evidence="1 2" id="KW-0539">Nucleus</keyword>
<dbReference type="CDD" id="cd16908">
    <property type="entry name" value="YEATS_Yaf9_like"/>
    <property type="match status" value="1"/>
</dbReference>
<comment type="function">
    <text evidence="3">Component of the SWR1 complex which mediates the ATP-dependent exchange of histone H2A for an H2A variant leading to transcriptional regulation of selected genes by chromatin remodeling. Component of the NuA4 histone acetyltransferase complex which is involved in transcriptional activation of selected genes principally by acetylation of nucleosomal histones H4 and H2A. The NuA4 complex is also involved in DNA repair. Yaf9 may also be required for viability in conditions in which the structural integrity of the spindle is compromised.</text>
</comment>
<organism evidence="6 7">
    <name type="scientific">Tilletia indica</name>
    <dbReference type="NCBI Taxonomy" id="43049"/>
    <lineage>
        <taxon>Eukaryota</taxon>
        <taxon>Fungi</taxon>
        <taxon>Dikarya</taxon>
        <taxon>Basidiomycota</taxon>
        <taxon>Ustilaginomycotina</taxon>
        <taxon>Exobasidiomycetes</taxon>
        <taxon>Tilletiales</taxon>
        <taxon>Tilletiaceae</taxon>
        <taxon>Tilletia</taxon>
    </lineage>
</organism>
<accession>A0A177TQG9</accession>
<keyword evidence="3" id="KW-0804">Transcription</keyword>